<protein>
    <submittedName>
        <fullName evidence="5">Oxidoreductase</fullName>
    </submittedName>
</protein>
<dbReference type="Gene3D" id="3.40.50.720">
    <property type="entry name" value="NAD(P)-binding Rossmann-like Domain"/>
    <property type="match status" value="1"/>
</dbReference>
<dbReference type="Gene3D" id="3.30.360.10">
    <property type="entry name" value="Dihydrodipicolinate Reductase, domain 2"/>
    <property type="match status" value="1"/>
</dbReference>
<dbReference type="InterPro" id="IPR036291">
    <property type="entry name" value="NAD(P)-bd_dom_sf"/>
</dbReference>
<dbReference type="Pfam" id="PF01408">
    <property type="entry name" value="GFO_IDH_MocA"/>
    <property type="match status" value="1"/>
</dbReference>
<accession>A0A8J3LSF5</accession>
<dbReference type="SUPFAM" id="SSF51735">
    <property type="entry name" value="NAD(P)-binding Rossmann-fold domains"/>
    <property type="match status" value="1"/>
</dbReference>
<dbReference type="GO" id="GO:0016491">
    <property type="term" value="F:oxidoreductase activity"/>
    <property type="evidence" value="ECO:0007669"/>
    <property type="project" value="UniProtKB-KW"/>
</dbReference>
<feature type="domain" description="GFO/IDH/MocA-like oxidoreductase" evidence="4">
    <location>
        <begin position="143"/>
        <end position="237"/>
    </location>
</feature>
<evidence type="ECO:0000313" key="5">
    <source>
        <dbReference type="EMBL" id="GIG73119.1"/>
    </source>
</evidence>
<dbReference type="InterPro" id="IPR051317">
    <property type="entry name" value="Gfo/Idh/MocA_oxidoreduct"/>
</dbReference>
<reference evidence="5" key="1">
    <citation type="submission" date="2021-01" db="EMBL/GenBank/DDBJ databases">
        <title>Whole genome shotgun sequence of Planosporangium flavigriseum NBRC 105377.</title>
        <authorList>
            <person name="Komaki H."/>
            <person name="Tamura T."/>
        </authorList>
    </citation>
    <scope>NUCLEOTIDE SEQUENCE</scope>
    <source>
        <strain evidence="5">NBRC 105377</strain>
    </source>
</reference>
<evidence type="ECO:0000313" key="6">
    <source>
        <dbReference type="Proteomes" id="UP000653674"/>
    </source>
</evidence>
<proteinExistence type="inferred from homology"/>
<dbReference type="InterPro" id="IPR000683">
    <property type="entry name" value="Gfo/Idh/MocA-like_OxRdtase_N"/>
</dbReference>
<evidence type="ECO:0000259" key="3">
    <source>
        <dbReference type="Pfam" id="PF01408"/>
    </source>
</evidence>
<dbReference type="Pfam" id="PF22725">
    <property type="entry name" value="GFO_IDH_MocA_C3"/>
    <property type="match status" value="1"/>
</dbReference>
<dbReference type="AlphaFoldDB" id="A0A8J3LSF5"/>
<evidence type="ECO:0000256" key="1">
    <source>
        <dbReference type="ARBA" id="ARBA00010928"/>
    </source>
</evidence>
<name>A0A8J3LSF5_9ACTN</name>
<dbReference type="SUPFAM" id="SSF55347">
    <property type="entry name" value="Glyceraldehyde-3-phosphate dehydrogenase-like, C-terminal domain"/>
    <property type="match status" value="1"/>
</dbReference>
<dbReference type="PANTHER" id="PTHR43708">
    <property type="entry name" value="CONSERVED EXPRESSED OXIDOREDUCTASE (EUROFUNG)"/>
    <property type="match status" value="1"/>
</dbReference>
<comment type="caution">
    <text evidence="5">The sequence shown here is derived from an EMBL/GenBank/DDBJ whole genome shotgun (WGS) entry which is preliminary data.</text>
</comment>
<dbReference type="GO" id="GO:0000166">
    <property type="term" value="F:nucleotide binding"/>
    <property type="evidence" value="ECO:0007669"/>
    <property type="project" value="InterPro"/>
</dbReference>
<comment type="similarity">
    <text evidence="1">Belongs to the Gfo/Idh/MocA family.</text>
</comment>
<keyword evidence="6" id="KW-1185">Reference proteome</keyword>
<organism evidence="5 6">
    <name type="scientific">Planosporangium flavigriseum</name>
    <dbReference type="NCBI Taxonomy" id="373681"/>
    <lineage>
        <taxon>Bacteria</taxon>
        <taxon>Bacillati</taxon>
        <taxon>Actinomycetota</taxon>
        <taxon>Actinomycetes</taxon>
        <taxon>Micromonosporales</taxon>
        <taxon>Micromonosporaceae</taxon>
        <taxon>Planosporangium</taxon>
    </lineage>
</organism>
<evidence type="ECO:0000259" key="4">
    <source>
        <dbReference type="Pfam" id="PF22725"/>
    </source>
</evidence>
<dbReference type="PANTHER" id="PTHR43708:SF5">
    <property type="entry name" value="CONSERVED EXPRESSED OXIDOREDUCTASE (EUROFUNG)-RELATED"/>
    <property type="match status" value="1"/>
</dbReference>
<dbReference type="Proteomes" id="UP000653674">
    <property type="component" value="Unassembled WGS sequence"/>
</dbReference>
<dbReference type="RefSeq" id="WP_168071725.1">
    <property type="nucleotide sequence ID" value="NZ_BAAAQJ010000003.1"/>
</dbReference>
<dbReference type="InterPro" id="IPR055170">
    <property type="entry name" value="GFO_IDH_MocA-like_dom"/>
</dbReference>
<gene>
    <name evidence="5" type="ORF">Pfl04_15230</name>
</gene>
<keyword evidence="2" id="KW-0560">Oxidoreductase</keyword>
<dbReference type="EMBL" id="BONU01000007">
    <property type="protein sequence ID" value="GIG73119.1"/>
    <property type="molecule type" value="Genomic_DNA"/>
</dbReference>
<sequence>MRFGLFGTGPWAHMTHAPALAAHPGVEFVGVWGRNPDKAEALAGEYGVRAYPTVDGLIADVDAIAVALPPDVQAPIALAAARARKHLLLDKPVALTVAEADAIAAAVAEGRLASAVFFTRRFVPQLQEFLEQTRKTGGWVEARVHHVGSIYEEGNPFGASPWRRERGGLWDVGPHALALVLPVLGPVTEVTAMVGPRDMTHLLLRHASEAISTLTLSVDTPPAAARQEAVFAGKAGVVAVPAMRWEPVQAFTRMLDELLAAADGGPQPQLDVRFGAAVTAVLAAAEEAARTGRTVRLTA</sequence>
<feature type="domain" description="Gfo/Idh/MocA-like oxidoreductase N-terminal" evidence="3">
    <location>
        <begin position="1"/>
        <end position="109"/>
    </location>
</feature>
<evidence type="ECO:0000256" key="2">
    <source>
        <dbReference type="ARBA" id="ARBA00023002"/>
    </source>
</evidence>